<evidence type="ECO:0000259" key="3">
    <source>
        <dbReference type="Pfam" id="PF14257"/>
    </source>
</evidence>
<comment type="caution">
    <text evidence="4">The sequence shown here is derived from an EMBL/GenBank/DDBJ whole genome shotgun (WGS) entry which is preliminary data.</text>
</comment>
<keyword evidence="1" id="KW-1133">Transmembrane helix</keyword>
<reference evidence="4 5" key="1">
    <citation type="submission" date="2012-05" db="EMBL/GenBank/DDBJ databases">
        <authorList>
            <person name="Weinstock G."/>
            <person name="Sodergren E."/>
            <person name="Lobos E.A."/>
            <person name="Fulton L."/>
            <person name="Fulton R."/>
            <person name="Courtney L."/>
            <person name="Fronick C."/>
            <person name="O'Laughlin M."/>
            <person name="Godfrey J."/>
            <person name="Wilson R.M."/>
            <person name="Miner T."/>
            <person name="Farmer C."/>
            <person name="Delehaunty K."/>
            <person name="Cordes M."/>
            <person name="Minx P."/>
            <person name="Tomlinson C."/>
            <person name="Chen J."/>
            <person name="Wollam A."/>
            <person name="Pepin K.H."/>
            <person name="Bhonagiri V."/>
            <person name="Zhang X."/>
            <person name="Suruliraj S."/>
            <person name="Warren W."/>
            <person name="Mitreva M."/>
            <person name="Mardis E.R."/>
            <person name="Wilson R.K."/>
        </authorList>
    </citation>
    <scope>NUCLEOTIDE SEQUENCE [LARGE SCALE GENOMIC DNA]</scope>
    <source>
        <strain evidence="4 5">DSM 1785</strain>
    </source>
</reference>
<evidence type="ECO:0000313" key="5">
    <source>
        <dbReference type="Proteomes" id="UP000010420"/>
    </source>
</evidence>
<keyword evidence="1" id="KW-0472">Membrane</keyword>
<evidence type="ECO:0000256" key="1">
    <source>
        <dbReference type="SAM" id="Phobius"/>
    </source>
</evidence>
<feature type="transmembrane region" description="Helical" evidence="1">
    <location>
        <begin position="265"/>
        <end position="294"/>
    </location>
</feature>
<dbReference type="STRING" id="545697.HMPREF0216_02923"/>
<dbReference type="PATRIC" id="fig|545697.3.peg.2872"/>
<dbReference type="InterPro" id="IPR025645">
    <property type="entry name" value="DUF4349"/>
</dbReference>
<dbReference type="Proteomes" id="UP000010420">
    <property type="component" value="Unassembled WGS sequence"/>
</dbReference>
<dbReference type="RefSeq" id="WP_005215256.1">
    <property type="nucleotide sequence ID" value="NZ_KB291690.1"/>
</dbReference>
<dbReference type="EMBL" id="AMEZ01000102">
    <property type="protein sequence ID" value="EKY23487.1"/>
    <property type="molecule type" value="Genomic_DNA"/>
</dbReference>
<keyword evidence="1" id="KW-0812">Transmembrane</keyword>
<keyword evidence="2" id="KW-0732">Signal</keyword>
<dbReference type="eggNOG" id="COG3206">
    <property type="taxonomic scope" value="Bacteria"/>
</dbReference>
<feature type="signal peptide" evidence="2">
    <location>
        <begin position="1"/>
        <end position="20"/>
    </location>
</feature>
<dbReference type="AlphaFoldDB" id="L1Q790"/>
<proteinExistence type="predicted"/>
<protein>
    <recommendedName>
        <fullName evidence="3">DUF4349 domain-containing protein</fullName>
    </recommendedName>
</protein>
<name>L1Q790_9CLOT</name>
<dbReference type="PROSITE" id="PS51257">
    <property type="entry name" value="PROKAR_LIPOPROTEIN"/>
    <property type="match status" value="1"/>
</dbReference>
<dbReference type="OrthoDB" id="2162337at2"/>
<dbReference type="HOGENOM" id="CLU_046535_1_0_9"/>
<gene>
    <name evidence="4" type="ORF">HMPREF0216_02923</name>
</gene>
<dbReference type="Pfam" id="PF14257">
    <property type="entry name" value="DUF4349"/>
    <property type="match status" value="1"/>
</dbReference>
<evidence type="ECO:0000313" key="4">
    <source>
        <dbReference type="EMBL" id="EKY23487.1"/>
    </source>
</evidence>
<feature type="chain" id="PRO_5038417715" description="DUF4349 domain-containing protein" evidence="2">
    <location>
        <begin position="21"/>
        <end position="303"/>
    </location>
</feature>
<organism evidence="4 5">
    <name type="scientific">Clostridium celatum DSM 1785</name>
    <dbReference type="NCBI Taxonomy" id="545697"/>
    <lineage>
        <taxon>Bacteria</taxon>
        <taxon>Bacillati</taxon>
        <taxon>Bacillota</taxon>
        <taxon>Clostridia</taxon>
        <taxon>Eubacteriales</taxon>
        <taxon>Clostridiaceae</taxon>
        <taxon>Clostridium</taxon>
    </lineage>
</organism>
<keyword evidence="5" id="KW-1185">Reference proteome</keyword>
<feature type="domain" description="DUF4349" evidence="3">
    <location>
        <begin position="72"/>
        <end position="289"/>
    </location>
</feature>
<evidence type="ECO:0000256" key="2">
    <source>
        <dbReference type="SAM" id="SignalP"/>
    </source>
</evidence>
<sequence>MRKILLIICILALTTLVGCASKSENTSSETAKIEDINSGFSQSQSVDIDDFQSYEINTENSSTKNIIIENTRKIIKKADITLETDNFDEVISKVEEYIKKFNGYIESSNIYQDGINSNNCKNNRTAEFVIRVPNDNFEPILSDYGKLGVVTNKRLYGEDVSSDYFDKEARLDVLESQEKRYLEILEKANNINDIIEVEKALTEVRYEIEYLTGYLKKMDDLINLSTVNLYIYEVNKISDIINEPKTLNDEIINTFNTSIKNLKEFMVNIVLFFVAAIPFLIIAAIITIILILIIKIIKKNKKN</sequence>
<accession>L1Q790</accession>